<dbReference type="HOGENOM" id="CLU_027562_17_1_11"/>
<dbReference type="PANTHER" id="PTHR30629">
    <property type="entry name" value="PROPHAGE INTEGRASE"/>
    <property type="match status" value="1"/>
</dbReference>
<dbReference type="PANTHER" id="PTHR30629:SF2">
    <property type="entry name" value="PROPHAGE INTEGRASE INTS-RELATED"/>
    <property type="match status" value="1"/>
</dbReference>
<evidence type="ECO:0000259" key="6">
    <source>
        <dbReference type="PROSITE" id="PS51898"/>
    </source>
</evidence>
<gene>
    <name evidence="7" type="ORF">A605_10290</name>
</gene>
<accession>M1NNZ0</accession>
<evidence type="ECO:0000313" key="7">
    <source>
        <dbReference type="EMBL" id="AGF73058.1"/>
    </source>
</evidence>
<keyword evidence="3" id="KW-0238">DNA-binding</keyword>
<dbReference type="Pfam" id="PF00589">
    <property type="entry name" value="Phage_integrase"/>
    <property type="match status" value="1"/>
</dbReference>
<proteinExistence type="inferred from homology"/>
<reference evidence="7 8" key="1">
    <citation type="journal article" date="2012" name="Stand. Genomic Sci.">
        <title>Genome sequence of the halotolerant bacterium Corynebacterium halotolerans type strain YIM 70093(T) (= DSM 44683(T)).</title>
        <authorList>
            <person name="Ruckert C."/>
            <person name="Albersmeier A."/>
            <person name="Al-Dilaimi A."/>
            <person name="Niehaus K."/>
            <person name="Szczepanowski R."/>
            <person name="Kalinowski J."/>
        </authorList>
    </citation>
    <scope>NUCLEOTIDE SEQUENCE [LARGE SCALE GENOMIC DNA]</scope>
    <source>
        <strain evidence="7">YIM 70093</strain>
    </source>
</reference>
<dbReference type="GO" id="GO:0015074">
    <property type="term" value="P:DNA integration"/>
    <property type="evidence" value="ECO:0007669"/>
    <property type="project" value="UniProtKB-KW"/>
</dbReference>
<dbReference type="InterPro" id="IPR011010">
    <property type="entry name" value="DNA_brk_join_enz"/>
</dbReference>
<name>M1NNZ0_9CORY</name>
<comment type="similarity">
    <text evidence="1">Belongs to the 'phage' integrase family.</text>
</comment>
<dbReference type="SUPFAM" id="SSF56349">
    <property type="entry name" value="DNA breaking-rejoining enzymes"/>
    <property type="match status" value="1"/>
</dbReference>
<evidence type="ECO:0000256" key="4">
    <source>
        <dbReference type="ARBA" id="ARBA00023172"/>
    </source>
</evidence>
<dbReference type="GO" id="GO:0006310">
    <property type="term" value="P:DNA recombination"/>
    <property type="evidence" value="ECO:0007669"/>
    <property type="project" value="UniProtKB-KW"/>
</dbReference>
<evidence type="ECO:0000256" key="3">
    <source>
        <dbReference type="ARBA" id="ARBA00023125"/>
    </source>
</evidence>
<dbReference type="RefSeq" id="WP_015401474.1">
    <property type="nucleotide sequence ID" value="NC_020302.1"/>
</dbReference>
<dbReference type="InterPro" id="IPR002104">
    <property type="entry name" value="Integrase_catalytic"/>
</dbReference>
<keyword evidence="2" id="KW-0229">DNA integration</keyword>
<dbReference type="Gene3D" id="1.10.150.130">
    <property type="match status" value="1"/>
</dbReference>
<sequence length="399" mass="44379">MGQARRRIGELGPINVDKVGPKKWVARTSVRNLAGRWLKVQATADTRLKAEELVRDRAHDRAYSGSIGHIDADTTLLELVDKTLQALRSGQAGQNSRVQTINLYERHVGFLTGEKGDPDIGRLRLGECSVTVIQAWLDSVSRRVPTSARMLKILLTHAFDLALRHGVDLWSMNPARTARLRPPKREEPVVLTQEEIDGLWEHVEAWEAQGKRTDLTGIVATLLATGVRPAEALAIRWEDVNLTTTPAQLTVSGTIVRQDGVLIRQEMAKSEAGYRMLVLPAWYAEMLRERRRDADNELVFPNWNGGILDPHNVGNRFRDARGEEFAHIQMKHFRSTVATLIERAYGVEEAARHLGHASPAVTGRYYIRRPKQAGDHTSALERLEPGSEGSGAGGDDEAA</sequence>
<dbReference type="KEGG" id="chn:A605_10290"/>
<dbReference type="InterPro" id="IPR013762">
    <property type="entry name" value="Integrase-like_cat_sf"/>
</dbReference>
<dbReference type="AlphaFoldDB" id="M1NNZ0"/>
<protein>
    <submittedName>
        <fullName evidence="7">Integrase family protein</fullName>
    </submittedName>
</protein>
<dbReference type="PROSITE" id="PS51898">
    <property type="entry name" value="TYR_RECOMBINASE"/>
    <property type="match status" value="1"/>
</dbReference>
<feature type="domain" description="Tyr recombinase" evidence="6">
    <location>
        <begin position="186"/>
        <end position="382"/>
    </location>
</feature>
<dbReference type="PATRIC" id="fig|1121362.3.peg.2082"/>
<feature type="compositionally biased region" description="Basic and acidic residues" evidence="5">
    <location>
        <begin position="373"/>
        <end position="385"/>
    </location>
</feature>
<dbReference type="Proteomes" id="UP000011723">
    <property type="component" value="Chromosome"/>
</dbReference>
<feature type="region of interest" description="Disordered" evidence="5">
    <location>
        <begin position="373"/>
        <end position="399"/>
    </location>
</feature>
<dbReference type="InterPro" id="IPR010998">
    <property type="entry name" value="Integrase_recombinase_N"/>
</dbReference>
<evidence type="ECO:0000256" key="1">
    <source>
        <dbReference type="ARBA" id="ARBA00008857"/>
    </source>
</evidence>
<dbReference type="EMBL" id="CP003697">
    <property type="protein sequence ID" value="AGF73058.1"/>
    <property type="molecule type" value="Genomic_DNA"/>
</dbReference>
<evidence type="ECO:0000313" key="8">
    <source>
        <dbReference type="Proteomes" id="UP000011723"/>
    </source>
</evidence>
<evidence type="ECO:0000256" key="5">
    <source>
        <dbReference type="SAM" id="MobiDB-lite"/>
    </source>
</evidence>
<keyword evidence="8" id="KW-1185">Reference proteome</keyword>
<evidence type="ECO:0000256" key="2">
    <source>
        <dbReference type="ARBA" id="ARBA00022908"/>
    </source>
</evidence>
<dbReference type="InterPro" id="IPR050808">
    <property type="entry name" value="Phage_Integrase"/>
</dbReference>
<dbReference type="GO" id="GO:0003677">
    <property type="term" value="F:DNA binding"/>
    <property type="evidence" value="ECO:0007669"/>
    <property type="project" value="UniProtKB-KW"/>
</dbReference>
<dbReference type="Gene3D" id="1.10.443.10">
    <property type="entry name" value="Intergrase catalytic core"/>
    <property type="match status" value="1"/>
</dbReference>
<dbReference type="eggNOG" id="COG0582">
    <property type="taxonomic scope" value="Bacteria"/>
</dbReference>
<organism evidence="7 8">
    <name type="scientific">Corynebacterium halotolerans YIM 70093 = DSM 44683</name>
    <dbReference type="NCBI Taxonomy" id="1121362"/>
    <lineage>
        <taxon>Bacteria</taxon>
        <taxon>Bacillati</taxon>
        <taxon>Actinomycetota</taxon>
        <taxon>Actinomycetes</taxon>
        <taxon>Mycobacteriales</taxon>
        <taxon>Corynebacteriaceae</taxon>
        <taxon>Corynebacterium</taxon>
    </lineage>
</organism>
<keyword evidence="4" id="KW-0233">DNA recombination</keyword>